<feature type="compositionally biased region" description="Basic and acidic residues" evidence="1">
    <location>
        <begin position="1"/>
        <end position="16"/>
    </location>
</feature>
<feature type="compositionally biased region" description="Polar residues" evidence="1">
    <location>
        <begin position="84"/>
        <end position="93"/>
    </location>
</feature>
<comment type="caution">
    <text evidence="2">The sequence shown here is derived from an EMBL/GenBank/DDBJ whole genome shotgun (WGS) entry which is preliminary data.</text>
</comment>
<sequence>MGKGAESVRPENRPESKQGASVQVGGGRVQIKVDLNPEETTIVSWTKILKRENLSKADGPDPSAPGPSFEACDDEQPTSPPAAPSQNNETNLHGSRDEEDLVLHDMPDEDDYNIDDSFIDDTELVCTALSSIRPPSTDPQDPVNQSHSGKKRLPSEIKLELAKVARIAGSCYRRIPKDVISRLMSILGHLMKIETLRFIVDVPTRNLQAMANAGLSAKQEKYDKILKMKQEVAEMVKSRAAGRKQKTQLQQFVAMQLASLWPDGFMNTNRIKHAIYRAKERKGIRSFQKVGGGRVRFMVELNPWKTTIVSWKKLLKEANLSEPEGPSPFAPGPSLEAHGMSMRSCHLVLRQLLV</sequence>
<feature type="region of interest" description="Disordered" evidence="1">
    <location>
        <begin position="131"/>
        <end position="151"/>
    </location>
</feature>
<protein>
    <submittedName>
        <fullName evidence="2">Uncharacterized protein</fullName>
    </submittedName>
</protein>
<feature type="compositionally biased region" description="Polar residues" evidence="1">
    <location>
        <begin position="131"/>
        <end position="147"/>
    </location>
</feature>
<reference evidence="2" key="1">
    <citation type="submission" date="2018-01" db="EMBL/GenBank/DDBJ databases">
        <authorList>
            <person name="Mao J.F."/>
        </authorList>
    </citation>
    <scope>NUCLEOTIDE SEQUENCE</scope>
    <source>
        <strain evidence="2">Huo1</strain>
        <tissue evidence="2">Leaf</tissue>
    </source>
</reference>
<dbReference type="GO" id="GO:0006325">
    <property type="term" value="P:chromatin organization"/>
    <property type="evidence" value="ECO:0007669"/>
    <property type="project" value="TreeGrafter"/>
</dbReference>
<keyword evidence="3" id="KW-1185">Reference proteome</keyword>
<reference evidence="2" key="2">
    <citation type="submission" date="2020-08" db="EMBL/GenBank/DDBJ databases">
        <title>Plant Genome Project.</title>
        <authorList>
            <person name="Zhang R.-G."/>
        </authorList>
    </citation>
    <scope>NUCLEOTIDE SEQUENCE</scope>
    <source>
        <strain evidence="2">Huo1</strain>
        <tissue evidence="2">Leaf</tissue>
    </source>
</reference>
<accession>A0A8X8ZIK3</accession>
<dbReference type="GO" id="GO:0005634">
    <property type="term" value="C:nucleus"/>
    <property type="evidence" value="ECO:0007669"/>
    <property type="project" value="TreeGrafter"/>
</dbReference>
<dbReference type="AlphaFoldDB" id="A0A8X8ZIK3"/>
<feature type="compositionally biased region" description="Basic and acidic residues" evidence="1">
    <location>
        <begin position="50"/>
        <end position="59"/>
    </location>
</feature>
<dbReference type="EMBL" id="PNBA02000012">
    <property type="protein sequence ID" value="KAG6406091.1"/>
    <property type="molecule type" value="Genomic_DNA"/>
</dbReference>
<name>A0A8X8ZIK3_SALSN</name>
<dbReference type="PANTHER" id="PTHR21669:SF28">
    <property type="entry name" value="YEMANUCLEIN"/>
    <property type="match status" value="1"/>
</dbReference>
<feature type="region of interest" description="Disordered" evidence="1">
    <location>
        <begin position="50"/>
        <end position="96"/>
    </location>
</feature>
<gene>
    <name evidence="2" type="ORF">SASPL_133688</name>
</gene>
<dbReference type="PANTHER" id="PTHR21669">
    <property type="entry name" value="CAPZ-INTERACTING PROTEIN AND RELATED PROTEINS"/>
    <property type="match status" value="1"/>
</dbReference>
<feature type="region of interest" description="Disordered" evidence="1">
    <location>
        <begin position="1"/>
        <end position="37"/>
    </location>
</feature>
<evidence type="ECO:0000313" key="3">
    <source>
        <dbReference type="Proteomes" id="UP000298416"/>
    </source>
</evidence>
<proteinExistence type="predicted"/>
<dbReference type="Proteomes" id="UP000298416">
    <property type="component" value="Unassembled WGS sequence"/>
</dbReference>
<evidence type="ECO:0000313" key="2">
    <source>
        <dbReference type="EMBL" id="KAG6406091.1"/>
    </source>
</evidence>
<evidence type="ECO:0000256" key="1">
    <source>
        <dbReference type="SAM" id="MobiDB-lite"/>
    </source>
</evidence>
<organism evidence="2">
    <name type="scientific">Salvia splendens</name>
    <name type="common">Scarlet sage</name>
    <dbReference type="NCBI Taxonomy" id="180675"/>
    <lineage>
        <taxon>Eukaryota</taxon>
        <taxon>Viridiplantae</taxon>
        <taxon>Streptophyta</taxon>
        <taxon>Embryophyta</taxon>
        <taxon>Tracheophyta</taxon>
        <taxon>Spermatophyta</taxon>
        <taxon>Magnoliopsida</taxon>
        <taxon>eudicotyledons</taxon>
        <taxon>Gunneridae</taxon>
        <taxon>Pentapetalae</taxon>
        <taxon>asterids</taxon>
        <taxon>lamiids</taxon>
        <taxon>Lamiales</taxon>
        <taxon>Lamiaceae</taxon>
        <taxon>Nepetoideae</taxon>
        <taxon>Mentheae</taxon>
        <taxon>Salviinae</taxon>
        <taxon>Salvia</taxon>
        <taxon>Salvia subgen. Calosphace</taxon>
        <taxon>core Calosphace</taxon>
    </lineage>
</organism>